<dbReference type="PATRIC" id="fig|1423731.3.peg.147"/>
<protein>
    <submittedName>
        <fullName evidence="1">Uncharacterized protein</fullName>
    </submittedName>
</protein>
<dbReference type="OrthoDB" id="2299239at2"/>
<sequence length="81" mass="9553">MQKGFMHELEANILSEDDKATVFLVPSKKEHLAVKIDKDILGHLKDNEKLERMLKNLLKMNSKRTTKETVNINKRNYRIFL</sequence>
<accession>A0A0R1MCZ9</accession>
<proteinExistence type="predicted"/>
<evidence type="ECO:0000313" key="2">
    <source>
        <dbReference type="Proteomes" id="UP000051621"/>
    </source>
</evidence>
<organism evidence="1 2">
    <name type="scientific">Liquorilactobacillus capillatus DSM 19910</name>
    <dbReference type="NCBI Taxonomy" id="1423731"/>
    <lineage>
        <taxon>Bacteria</taxon>
        <taxon>Bacillati</taxon>
        <taxon>Bacillota</taxon>
        <taxon>Bacilli</taxon>
        <taxon>Lactobacillales</taxon>
        <taxon>Lactobacillaceae</taxon>
        <taxon>Liquorilactobacillus</taxon>
    </lineage>
</organism>
<dbReference type="AlphaFoldDB" id="A0A0R1MCZ9"/>
<gene>
    <name evidence="1" type="ORF">FC81_GL000141</name>
</gene>
<dbReference type="EMBL" id="AZEF01000006">
    <property type="protein sequence ID" value="KRL03141.1"/>
    <property type="molecule type" value="Genomic_DNA"/>
</dbReference>
<keyword evidence="2" id="KW-1185">Reference proteome</keyword>
<dbReference type="RefSeq" id="WP_057741975.1">
    <property type="nucleotide sequence ID" value="NZ_AZEF01000006.1"/>
</dbReference>
<name>A0A0R1MCZ9_9LACO</name>
<dbReference type="Proteomes" id="UP000051621">
    <property type="component" value="Unassembled WGS sequence"/>
</dbReference>
<reference evidence="1 2" key="1">
    <citation type="journal article" date="2015" name="Genome Announc.">
        <title>Expanding the biotechnology potential of lactobacilli through comparative genomics of 213 strains and associated genera.</title>
        <authorList>
            <person name="Sun Z."/>
            <person name="Harris H.M."/>
            <person name="McCann A."/>
            <person name="Guo C."/>
            <person name="Argimon S."/>
            <person name="Zhang W."/>
            <person name="Yang X."/>
            <person name="Jeffery I.B."/>
            <person name="Cooney J.C."/>
            <person name="Kagawa T.F."/>
            <person name="Liu W."/>
            <person name="Song Y."/>
            <person name="Salvetti E."/>
            <person name="Wrobel A."/>
            <person name="Rasinkangas P."/>
            <person name="Parkhill J."/>
            <person name="Rea M.C."/>
            <person name="O'Sullivan O."/>
            <person name="Ritari J."/>
            <person name="Douillard F.P."/>
            <person name="Paul Ross R."/>
            <person name="Yang R."/>
            <person name="Briner A.E."/>
            <person name="Felis G.E."/>
            <person name="de Vos W.M."/>
            <person name="Barrangou R."/>
            <person name="Klaenhammer T.R."/>
            <person name="Caufield P.W."/>
            <person name="Cui Y."/>
            <person name="Zhang H."/>
            <person name="O'Toole P.W."/>
        </authorList>
    </citation>
    <scope>NUCLEOTIDE SEQUENCE [LARGE SCALE GENOMIC DNA]</scope>
    <source>
        <strain evidence="1 2">DSM 19910</strain>
    </source>
</reference>
<comment type="caution">
    <text evidence="1">The sequence shown here is derived from an EMBL/GenBank/DDBJ whole genome shotgun (WGS) entry which is preliminary data.</text>
</comment>
<evidence type="ECO:0000313" key="1">
    <source>
        <dbReference type="EMBL" id="KRL03141.1"/>
    </source>
</evidence>